<dbReference type="Proteomes" id="UP000799640">
    <property type="component" value="Unassembled WGS sequence"/>
</dbReference>
<dbReference type="InterPro" id="IPR004841">
    <property type="entry name" value="AA-permease/SLC12A_dom"/>
</dbReference>
<protein>
    <submittedName>
        <fullName evidence="10">Putative amino acid transporter</fullName>
    </submittedName>
</protein>
<feature type="transmembrane region" description="Helical" evidence="8">
    <location>
        <begin position="402"/>
        <end position="426"/>
    </location>
</feature>
<keyword evidence="6 8" id="KW-0472">Membrane</keyword>
<evidence type="ECO:0000256" key="5">
    <source>
        <dbReference type="ARBA" id="ARBA00022989"/>
    </source>
</evidence>
<feature type="transmembrane region" description="Helical" evidence="8">
    <location>
        <begin position="377"/>
        <end position="396"/>
    </location>
</feature>
<evidence type="ECO:0000256" key="8">
    <source>
        <dbReference type="SAM" id="Phobius"/>
    </source>
</evidence>
<dbReference type="GO" id="GO:0015171">
    <property type="term" value="F:amino acid transmembrane transporter activity"/>
    <property type="evidence" value="ECO:0007669"/>
    <property type="project" value="TreeGrafter"/>
</dbReference>
<evidence type="ECO:0000256" key="7">
    <source>
        <dbReference type="SAM" id="MobiDB-lite"/>
    </source>
</evidence>
<sequence length="579" mass="62937">MASHDPYGRPLALSEKEKVTETTSSDAPIEEGESGHVVKSRPLARALEGRHMQMIAIGGSIGAGLFVGSGGALSNGGPGSLLIGFMITGTMLLFTVQALGELAVLYPQNGAMYQYLCRFIDPSWGCAMGWDYAIGWLTVLPFELTAASITIDFWEVNVNKGVWITVFFVALCAIQVFGVRGYGEVEYVLGMIKILACAGFIILGIIIDCGGVPTDSRGYIGAKYWHDPGAFRNGFKGFASVLVTAAFAFGGTELAGLAAAEAADPVKSLPRATKQVFWRIFFFYIVNVFIIGLIVPSNSEFLLKSTGANTKYSPFVLAIKQAGIKGLPSVFNAVITLAVLSVGNSCMYGSTRTFQALAQGGMAPKILAYVDRKGRPIPTIILQLAFGLLAFLNLIPSVGDQIFNWLLALSGLQSFFTWASICLAHIRFRKAWAANGRSIEELQFRAFAGVYGSYLALFLNVCCLIAQFYVAAWPIGEGELSPRARVESFFSAYLTAFVILTVFIIWKVYSAAYSTDPRINHRGWKPYIKISEIDILTGIRENTLRDMDEVRALQQQPKLSVGQKIIGVPRAIWGTLFAP</sequence>
<feature type="transmembrane region" description="Helical" evidence="8">
    <location>
        <begin position="234"/>
        <end position="255"/>
    </location>
</feature>
<feature type="transmembrane region" description="Helical" evidence="8">
    <location>
        <begin position="490"/>
        <end position="509"/>
    </location>
</feature>
<keyword evidence="5 8" id="KW-1133">Transmembrane helix</keyword>
<comment type="subcellular location">
    <subcellularLocation>
        <location evidence="1">Membrane</location>
        <topology evidence="1">Multi-pass membrane protein</topology>
    </subcellularLocation>
</comment>
<organism evidence="10 11">
    <name type="scientific">Trichodelitschia bisporula</name>
    <dbReference type="NCBI Taxonomy" id="703511"/>
    <lineage>
        <taxon>Eukaryota</taxon>
        <taxon>Fungi</taxon>
        <taxon>Dikarya</taxon>
        <taxon>Ascomycota</taxon>
        <taxon>Pezizomycotina</taxon>
        <taxon>Dothideomycetes</taxon>
        <taxon>Dothideomycetes incertae sedis</taxon>
        <taxon>Phaeotrichales</taxon>
        <taxon>Phaeotrichaceae</taxon>
        <taxon>Trichodelitschia</taxon>
    </lineage>
</organism>
<feature type="transmembrane region" description="Helical" evidence="8">
    <location>
        <begin position="80"/>
        <end position="106"/>
    </location>
</feature>
<evidence type="ECO:0000259" key="9">
    <source>
        <dbReference type="Pfam" id="PF00324"/>
    </source>
</evidence>
<evidence type="ECO:0000313" key="10">
    <source>
        <dbReference type="EMBL" id="KAF2402940.1"/>
    </source>
</evidence>
<evidence type="ECO:0000256" key="1">
    <source>
        <dbReference type="ARBA" id="ARBA00004141"/>
    </source>
</evidence>
<feature type="transmembrane region" description="Helical" evidence="8">
    <location>
        <begin position="54"/>
        <end position="74"/>
    </location>
</feature>
<proteinExistence type="predicted"/>
<keyword evidence="4" id="KW-0029">Amino-acid transport</keyword>
<keyword evidence="3 8" id="KW-0812">Transmembrane</keyword>
<gene>
    <name evidence="10" type="ORF">EJ06DRAFT_541758</name>
</gene>
<feature type="region of interest" description="Disordered" evidence="7">
    <location>
        <begin position="1"/>
        <end position="37"/>
    </location>
</feature>
<reference evidence="10" key="1">
    <citation type="journal article" date="2020" name="Stud. Mycol.">
        <title>101 Dothideomycetes genomes: a test case for predicting lifestyles and emergence of pathogens.</title>
        <authorList>
            <person name="Haridas S."/>
            <person name="Albert R."/>
            <person name="Binder M."/>
            <person name="Bloem J."/>
            <person name="Labutti K."/>
            <person name="Salamov A."/>
            <person name="Andreopoulos B."/>
            <person name="Baker S."/>
            <person name="Barry K."/>
            <person name="Bills G."/>
            <person name="Bluhm B."/>
            <person name="Cannon C."/>
            <person name="Castanera R."/>
            <person name="Culley D."/>
            <person name="Daum C."/>
            <person name="Ezra D."/>
            <person name="Gonzalez J."/>
            <person name="Henrissat B."/>
            <person name="Kuo A."/>
            <person name="Liang C."/>
            <person name="Lipzen A."/>
            <person name="Lutzoni F."/>
            <person name="Magnuson J."/>
            <person name="Mondo S."/>
            <person name="Nolan M."/>
            <person name="Ohm R."/>
            <person name="Pangilinan J."/>
            <person name="Park H.-J."/>
            <person name="Ramirez L."/>
            <person name="Alfaro M."/>
            <person name="Sun H."/>
            <person name="Tritt A."/>
            <person name="Yoshinaga Y."/>
            <person name="Zwiers L.-H."/>
            <person name="Turgeon B."/>
            <person name="Goodwin S."/>
            <person name="Spatafora J."/>
            <person name="Crous P."/>
            <person name="Grigoriev I."/>
        </authorList>
    </citation>
    <scope>NUCLEOTIDE SEQUENCE</scope>
    <source>
        <strain evidence="10">CBS 262.69</strain>
    </source>
</reference>
<evidence type="ECO:0000256" key="4">
    <source>
        <dbReference type="ARBA" id="ARBA00022970"/>
    </source>
</evidence>
<dbReference type="EMBL" id="ML996690">
    <property type="protein sequence ID" value="KAF2402940.1"/>
    <property type="molecule type" value="Genomic_DNA"/>
</dbReference>
<dbReference type="GO" id="GO:0016020">
    <property type="term" value="C:membrane"/>
    <property type="evidence" value="ECO:0007669"/>
    <property type="project" value="UniProtKB-SubCell"/>
</dbReference>
<feature type="domain" description="Amino acid permease/ SLC12A" evidence="9">
    <location>
        <begin position="51"/>
        <end position="509"/>
    </location>
</feature>
<dbReference type="PANTHER" id="PTHR43341:SF1">
    <property type="entry name" value="GENERAL AMINO-ACID PERMEASE GAP1"/>
    <property type="match status" value="1"/>
</dbReference>
<dbReference type="Gene3D" id="1.20.1740.10">
    <property type="entry name" value="Amino acid/polyamine transporter I"/>
    <property type="match status" value="1"/>
</dbReference>
<evidence type="ECO:0000256" key="2">
    <source>
        <dbReference type="ARBA" id="ARBA00022448"/>
    </source>
</evidence>
<dbReference type="OrthoDB" id="3900342at2759"/>
<dbReference type="PIRSF" id="PIRSF006060">
    <property type="entry name" value="AA_transporter"/>
    <property type="match status" value="1"/>
</dbReference>
<dbReference type="AlphaFoldDB" id="A0A6G1I3S6"/>
<feature type="transmembrane region" description="Helical" evidence="8">
    <location>
        <begin position="194"/>
        <end position="214"/>
    </location>
</feature>
<feature type="transmembrane region" description="Helical" evidence="8">
    <location>
        <begin position="127"/>
        <end position="149"/>
    </location>
</feature>
<feature type="transmembrane region" description="Helical" evidence="8">
    <location>
        <begin position="161"/>
        <end position="182"/>
    </location>
</feature>
<feature type="transmembrane region" description="Helical" evidence="8">
    <location>
        <begin position="447"/>
        <end position="470"/>
    </location>
</feature>
<feature type="transmembrane region" description="Helical" evidence="8">
    <location>
        <begin position="330"/>
        <end position="349"/>
    </location>
</feature>
<name>A0A6G1I3S6_9PEZI</name>
<accession>A0A6G1I3S6</accession>
<dbReference type="FunFam" id="1.20.1740.10:FF:000017">
    <property type="entry name" value="Amino acid permease"/>
    <property type="match status" value="1"/>
</dbReference>
<keyword evidence="2" id="KW-0813">Transport</keyword>
<dbReference type="InterPro" id="IPR004840">
    <property type="entry name" value="Amino_acid_permease_CS"/>
</dbReference>
<evidence type="ECO:0000313" key="11">
    <source>
        <dbReference type="Proteomes" id="UP000799640"/>
    </source>
</evidence>
<dbReference type="PANTHER" id="PTHR43341">
    <property type="entry name" value="AMINO ACID PERMEASE"/>
    <property type="match status" value="1"/>
</dbReference>
<evidence type="ECO:0000256" key="6">
    <source>
        <dbReference type="ARBA" id="ARBA00023136"/>
    </source>
</evidence>
<keyword evidence="11" id="KW-1185">Reference proteome</keyword>
<dbReference type="Pfam" id="PF00324">
    <property type="entry name" value="AA_permease"/>
    <property type="match status" value="1"/>
</dbReference>
<dbReference type="PROSITE" id="PS00218">
    <property type="entry name" value="AMINO_ACID_PERMEASE_1"/>
    <property type="match status" value="1"/>
</dbReference>
<dbReference type="InterPro" id="IPR050524">
    <property type="entry name" value="APC_YAT"/>
</dbReference>
<feature type="transmembrane region" description="Helical" evidence="8">
    <location>
        <begin position="276"/>
        <end position="295"/>
    </location>
</feature>
<evidence type="ECO:0000256" key="3">
    <source>
        <dbReference type="ARBA" id="ARBA00022692"/>
    </source>
</evidence>